<comment type="caution">
    <text evidence="1">The sequence shown here is derived from an EMBL/GenBank/DDBJ whole genome shotgun (WGS) entry which is preliminary data.</text>
</comment>
<keyword evidence="2" id="KW-1185">Reference proteome</keyword>
<protein>
    <submittedName>
        <fullName evidence="1">Uncharacterized protein</fullName>
    </submittedName>
</protein>
<organism evidence="1 2">
    <name type="scientific">Favolaschia claudopus</name>
    <dbReference type="NCBI Taxonomy" id="2862362"/>
    <lineage>
        <taxon>Eukaryota</taxon>
        <taxon>Fungi</taxon>
        <taxon>Dikarya</taxon>
        <taxon>Basidiomycota</taxon>
        <taxon>Agaricomycotina</taxon>
        <taxon>Agaricomycetes</taxon>
        <taxon>Agaricomycetidae</taxon>
        <taxon>Agaricales</taxon>
        <taxon>Marasmiineae</taxon>
        <taxon>Mycenaceae</taxon>
        <taxon>Favolaschia</taxon>
    </lineage>
</organism>
<proteinExistence type="predicted"/>
<dbReference type="AlphaFoldDB" id="A0AAW0CNR4"/>
<evidence type="ECO:0000313" key="2">
    <source>
        <dbReference type="Proteomes" id="UP001362999"/>
    </source>
</evidence>
<sequence length="199" mass="22482">MHEQRNSYIYGDIHASYFTTDVQMAENVGFLRTNNILLLAGSINNLLGHLDRVKRSTVTPHHPTCYSLTRLGLPILDVYTSSTSFDFNLLLFSDSLQTTPLQAPMNVLLTGFPTLLSTVTRRINTGSGSETRSRPEMIPVMAARLMHLAIADIPQHLCLRPSRADFHVHILFSQRRSRNGHIIVIHRVESINPVQRNEI</sequence>
<accession>A0AAW0CNR4</accession>
<gene>
    <name evidence="1" type="ORF">R3P38DRAFT_2896623</name>
</gene>
<name>A0AAW0CNR4_9AGAR</name>
<reference evidence="1 2" key="1">
    <citation type="journal article" date="2024" name="J Genomics">
        <title>Draft genome sequencing and assembly of Favolaschia claudopus CIRM-BRFM 2984 isolated from oak limbs.</title>
        <authorList>
            <person name="Navarro D."/>
            <person name="Drula E."/>
            <person name="Chaduli D."/>
            <person name="Cazenave R."/>
            <person name="Ahrendt S."/>
            <person name="Wang J."/>
            <person name="Lipzen A."/>
            <person name="Daum C."/>
            <person name="Barry K."/>
            <person name="Grigoriev I.V."/>
            <person name="Favel A."/>
            <person name="Rosso M.N."/>
            <person name="Martin F."/>
        </authorList>
    </citation>
    <scope>NUCLEOTIDE SEQUENCE [LARGE SCALE GENOMIC DNA]</scope>
    <source>
        <strain evidence="1 2">CIRM-BRFM 2984</strain>
    </source>
</reference>
<dbReference type="EMBL" id="JAWWNJ010000015">
    <property type="protein sequence ID" value="KAK7040628.1"/>
    <property type="molecule type" value="Genomic_DNA"/>
</dbReference>
<evidence type="ECO:0000313" key="1">
    <source>
        <dbReference type="EMBL" id="KAK7040628.1"/>
    </source>
</evidence>
<dbReference type="Proteomes" id="UP001362999">
    <property type="component" value="Unassembled WGS sequence"/>
</dbReference>